<dbReference type="InterPro" id="IPR051094">
    <property type="entry name" value="Diverse_Catalytic_Enzymes"/>
</dbReference>
<dbReference type="PROSITE" id="PS51831">
    <property type="entry name" value="HD"/>
    <property type="match status" value="1"/>
</dbReference>
<reference evidence="3 4" key="1">
    <citation type="submission" date="2016-10" db="EMBL/GenBank/DDBJ databases">
        <authorList>
            <person name="de Groot N.N."/>
        </authorList>
    </citation>
    <scope>NUCLEOTIDE SEQUENCE [LARGE SCALE GENOMIC DNA]</scope>
    <source>
        <strain evidence="3 4">DSM 9236</strain>
    </source>
</reference>
<dbReference type="SUPFAM" id="SSF109604">
    <property type="entry name" value="HD-domain/PDEase-like"/>
    <property type="match status" value="1"/>
</dbReference>
<feature type="domain" description="HD" evidence="2">
    <location>
        <begin position="73"/>
        <end position="183"/>
    </location>
</feature>
<dbReference type="GO" id="GO:0016793">
    <property type="term" value="F:triphosphoric monoester hydrolase activity"/>
    <property type="evidence" value="ECO:0007669"/>
    <property type="project" value="InterPro"/>
</dbReference>
<dbReference type="RefSeq" id="WP_093913861.1">
    <property type="nucleotide sequence ID" value="NZ_FONL01000012.1"/>
</dbReference>
<dbReference type="EMBL" id="FONL01000012">
    <property type="protein sequence ID" value="SFE66422.1"/>
    <property type="molecule type" value="Genomic_DNA"/>
</dbReference>
<dbReference type="STRING" id="1123323.SAMN05216245_11244"/>
<dbReference type="Pfam" id="PF13286">
    <property type="entry name" value="HD_assoc"/>
    <property type="match status" value="1"/>
</dbReference>
<dbReference type="InterPro" id="IPR003607">
    <property type="entry name" value="HD/PDEase_dom"/>
</dbReference>
<dbReference type="InterPro" id="IPR026875">
    <property type="entry name" value="PHydrolase_assoc_dom"/>
</dbReference>
<dbReference type="NCBIfam" id="NF002327">
    <property type="entry name" value="PRK01286.1-2"/>
    <property type="match status" value="1"/>
</dbReference>
<dbReference type="PANTHER" id="PTHR35795">
    <property type="entry name" value="SLR1885 PROTEIN"/>
    <property type="match status" value="1"/>
</dbReference>
<evidence type="ECO:0000313" key="3">
    <source>
        <dbReference type="EMBL" id="SFE66422.1"/>
    </source>
</evidence>
<proteinExistence type="predicted"/>
<dbReference type="InterPro" id="IPR006674">
    <property type="entry name" value="HD_domain"/>
</dbReference>
<dbReference type="CDD" id="cd00077">
    <property type="entry name" value="HDc"/>
    <property type="match status" value="1"/>
</dbReference>
<name>A0A1I2CE01_9FIRM</name>
<evidence type="ECO:0000259" key="2">
    <source>
        <dbReference type="PROSITE" id="PS51831"/>
    </source>
</evidence>
<accession>A0A1I2CE01</accession>
<keyword evidence="4" id="KW-1185">Reference proteome</keyword>
<dbReference type="Proteomes" id="UP000198896">
    <property type="component" value="Unassembled WGS sequence"/>
</dbReference>
<dbReference type="InterPro" id="IPR006261">
    <property type="entry name" value="dGTPase"/>
</dbReference>
<dbReference type="Gene3D" id="1.10.3210.10">
    <property type="entry name" value="Hypothetical protein af1432"/>
    <property type="match status" value="1"/>
</dbReference>
<keyword evidence="1" id="KW-0378">Hydrolase</keyword>
<dbReference type="Pfam" id="PF01966">
    <property type="entry name" value="HD"/>
    <property type="match status" value="1"/>
</dbReference>
<protein>
    <submittedName>
        <fullName evidence="3">dGTPase</fullName>
    </submittedName>
</protein>
<dbReference type="PANTHER" id="PTHR35795:SF1">
    <property type="entry name" value="BIS(5'-NUCLEOSYL)-TETRAPHOSPHATASE, SYMMETRICAL"/>
    <property type="match status" value="1"/>
</dbReference>
<evidence type="ECO:0000313" key="4">
    <source>
        <dbReference type="Proteomes" id="UP000198896"/>
    </source>
</evidence>
<dbReference type="OrthoDB" id="9803619at2"/>
<gene>
    <name evidence="3" type="ORF">SAMN05216245_11244</name>
</gene>
<dbReference type="SMART" id="SM00471">
    <property type="entry name" value="HDc"/>
    <property type="match status" value="1"/>
</dbReference>
<dbReference type="NCBIfam" id="TIGR01353">
    <property type="entry name" value="dGTP_triPase"/>
    <property type="match status" value="1"/>
</dbReference>
<sequence length="329" mass="37604">MNVREYTEDQEQKNLMPWACKSAASHRLTEETQDDLRTAFQRDRDRIIHSKAFRALKHKTQVYLSPGDHYRTRLTHSMEVSQISRTIGRALRLNEDMIEAAALGHDLGHTPFGHAGERAINKYTGHFTHNEQSIRVVTYYGRQGRGLNLTTEVQDAILCHTGSKLPDTPEGAIVRRCDRICYLCSDLDDGIRVGLVGPDKLPGMVAMRLGTEPTQILDILVHNIVECSAGKNKIILDSYYDEAVEEFRNFMFAYVYECPSLEKEHHKAEHVIMSLLDLYVKEPQLLPEEVRLNFERFGKMTAIVDYVAGLTDLSAVRMFNQYFVPKVSE</sequence>
<organism evidence="3 4">
    <name type="scientific">Succiniclasticum ruminis DSM 9236</name>
    <dbReference type="NCBI Taxonomy" id="1123323"/>
    <lineage>
        <taxon>Bacteria</taxon>
        <taxon>Bacillati</taxon>
        <taxon>Bacillota</taxon>
        <taxon>Negativicutes</taxon>
        <taxon>Acidaminococcales</taxon>
        <taxon>Acidaminococcaceae</taxon>
        <taxon>Succiniclasticum</taxon>
    </lineage>
</organism>
<evidence type="ECO:0000256" key="1">
    <source>
        <dbReference type="ARBA" id="ARBA00022801"/>
    </source>
</evidence>
<dbReference type="AlphaFoldDB" id="A0A1I2CE01"/>